<dbReference type="Pfam" id="PF01636">
    <property type="entry name" value="APH"/>
    <property type="match status" value="1"/>
</dbReference>
<evidence type="ECO:0000313" key="4">
    <source>
        <dbReference type="Proteomes" id="UP000249819"/>
    </source>
</evidence>
<proteinExistence type="inferred from homology"/>
<evidence type="ECO:0000256" key="1">
    <source>
        <dbReference type="ARBA" id="ARBA00038240"/>
    </source>
</evidence>
<accession>A0A327VUT6</accession>
<dbReference type="Gene3D" id="3.30.200.20">
    <property type="entry name" value="Phosphorylase Kinase, domain 1"/>
    <property type="match status" value="1"/>
</dbReference>
<comment type="caution">
    <text evidence="3">The sequence shown here is derived from an EMBL/GenBank/DDBJ whole genome shotgun (WGS) entry which is preliminary data.</text>
</comment>
<dbReference type="GO" id="GO:0009088">
    <property type="term" value="P:threonine biosynthetic process"/>
    <property type="evidence" value="ECO:0007669"/>
    <property type="project" value="TreeGrafter"/>
</dbReference>
<name>A0A327VUT6_9BACT</name>
<gene>
    <name evidence="3" type="ORF">CLV59_106303</name>
</gene>
<dbReference type="SUPFAM" id="SSF56112">
    <property type="entry name" value="Protein kinase-like (PK-like)"/>
    <property type="match status" value="1"/>
</dbReference>
<comment type="similarity">
    <text evidence="1">Belongs to the pseudomonas-type ThrB family.</text>
</comment>
<dbReference type="EMBL" id="QLMA01000006">
    <property type="protein sequence ID" value="RAJ79242.1"/>
    <property type="molecule type" value="Genomic_DNA"/>
</dbReference>
<dbReference type="Proteomes" id="UP000249819">
    <property type="component" value="Unassembled WGS sequence"/>
</dbReference>
<sequence>MLAEQRKQQCSKEMLDAKMRRFLLAEQRKQQCSKGMCWNDYIYRMKTVFPATYSTLAPTALASLIEKKYDLHNVCCKLLVRGVGDTYLLEMPNDKFILRAYRSSHRSMLQIQAEVALLLALQQAQVRISYPIADTSGDFIQRLDAVEGDRFVVVFSYAPGQVERIMSTAQLRALGLEMARLHNVAARVQLNNSRWNFDLETTFFKPLEMLAPVFASDMETYTWLQEKAMQAAERLSPQNTAGFSSGYCHFDFLPKNFHFENDSVTLFDFDFMGYGWLVNDIMTFWQHLQLDVHLGKRLTQEEADEAFSTFLNAYREIRPVSEAELAAIPYLSLGFWLFYKGFHTTHDQFHFFNEPAYFKPILLYLKTLIDTHWQP</sequence>
<dbReference type="PANTHER" id="PTHR21064:SF6">
    <property type="entry name" value="AMINOGLYCOSIDE PHOSPHOTRANSFERASE DOMAIN-CONTAINING PROTEIN"/>
    <property type="match status" value="1"/>
</dbReference>
<dbReference type="InterPro" id="IPR002575">
    <property type="entry name" value="Aminoglycoside_PTrfase"/>
</dbReference>
<keyword evidence="3" id="KW-0808">Transferase</keyword>
<dbReference type="InterPro" id="IPR050249">
    <property type="entry name" value="Pseudomonas-type_ThrB"/>
</dbReference>
<organism evidence="3 4">
    <name type="scientific">Chitinophaga dinghuensis</name>
    <dbReference type="NCBI Taxonomy" id="1539050"/>
    <lineage>
        <taxon>Bacteria</taxon>
        <taxon>Pseudomonadati</taxon>
        <taxon>Bacteroidota</taxon>
        <taxon>Chitinophagia</taxon>
        <taxon>Chitinophagales</taxon>
        <taxon>Chitinophagaceae</taxon>
        <taxon>Chitinophaga</taxon>
    </lineage>
</organism>
<dbReference type="InterPro" id="IPR011009">
    <property type="entry name" value="Kinase-like_dom_sf"/>
</dbReference>
<keyword evidence="3" id="KW-0418">Kinase</keyword>
<dbReference type="PANTHER" id="PTHR21064">
    <property type="entry name" value="AMINOGLYCOSIDE PHOSPHOTRANSFERASE DOMAIN-CONTAINING PROTEIN-RELATED"/>
    <property type="match status" value="1"/>
</dbReference>
<protein>
    <submittedName>
        <fullName evidence="3">Ser/Thr protein kinase RdoA (MazF antagonist)</fullName>
    </submittedName>
</protein>
<evidence type="ECO:0000313" key="3">
    <source>
        <dbReference type="EMBL" id="RAJ79242.1"/>
    </source>
</evidence>
<evidence type="ECO:0000259" key="2">
    <source>
        <dbReference type="Pfam" id="PF01636"/>
    </source>
</evidence>
<keyword evidence="4" id="KW-1185">Reference proteome</keyword>
<feature type="domain" description="Aminoglycoside phosphotransferase" evidence="2">
    <location>
        <begin position="85"/>
        <end position="302"/>
    </location>
</feature>
<dbReference type="AlphaFoldDB" id="A0A327VUT6"/>
<dbReference type="Gene3D" id="3.90.1200.10">
    <property type="match status" value="1"/>
</dbReference>
<reference evidence="3 4" key="1">
    <citation type="submission" date="2018-06" db="EMBL/GenBank/DDBJ databases">
        <title>Genomic Encyclopedia of Archaeal and Bacterial Type Strains, Phase II (KMG-II): from individual species to whole genera.</title>
        <authorList>
            <person name="Goeker M."/>
        </authorList>
    </citation>
    <scope>NUCLEOTIDE SEQUENCE [LARGE SCALE GENOMIC DNA]</scope>
    <source>
        <strain evidence="3 4">DSM 29821</strain>
    </source>
</reference>
<dbReference type="GO" id="GO:0004413">
    <property type="term" value="F:homoserine kinase activity"/>
    <property type="evidence" value="ECO:0007669"/>
    <property type="project" value="TreeGrafter"/>
</dbReference>